<reference evidence="2 3" key="1">
    <citation type="submission" date="2016-10" db="EMBL/GenBank/DDBJ databases">
        <authorList>
            <person name="de Groot N.N."/>
        </authorList>
    </citation>
    <scope>NUCLEOTIDE SEQUENCE [LARGE SCALE GENOMIC DNA]</scope>
    <source>
        <strain evidence="2 3">DSM 22788</strain>
    </source>
</reference>
<evidence type="ECO:0000313" key="3">
    <source>
        <dbReference type="Proteomes" id="UP000182690"/>
    </source>
</evidence>
<evidence type="ECO:0000313" key="2">
    <source>
        <dbReference type="EMBL" id="SDQ48492.1"/>
    </source>
</evidence>
<feature type="signal peptide" evidence="1">
    <location>
        <begin position="1"/>
        <end position="21"/>
    </location>
</feature>
<dbReference type="PROSITE" id="PS51257">
    <property type="entry name" value="PROKAR_LIPOPROTEIN"/>
    <property type="match status" value="1"/>
</dbReference>
<dbReference type="Proteomes" id="UP000182690">
    <property type="component" value="Unassembled WGS sequence"/>
</dbReference>
<dbReference type="NCBIfam" id="NF038094">
    <property type="entry name" value="CueP_fam"/>
    <property type="match status" value="1"/>
</dbReference>
<evidence type="ECO:0000256" key="1">
    <source>
        <dbReference type="SAM" id="SignalP"/>
    </source>
</evidence>
<dbReference type="RefSeq" id="WP_010156264.1">
    <property type="nucleotide sequence ID" value="NZ_FNKB01000002.1"/>
</dbReference>
<dbReference type="InterPro" id="IPR047808">
    <property type="entry name" value="CueP-like"/>
</dbReference>
<proteinExistence type="predicted"/>
<accession>A0A1H1B9C7</accession>
<dbReference type="OrthoDB" id="73040at2"/>
<dbReference type="AlphaFoldDB" id="A0A1H1B9C7"/>
<organism evidence="2 3">
    <name type="scientific">Leucobacter chromiiresistens</name>
    <dbReference type="NCBI Taxonomy" id="1079994"/>
    <lineage>
        <taxon>Bacteria</taxon>
        <taxon>Bacillati</taxon>
        <taxon>Actinomycetota</taxon>
        <taxon>Actinomycetes</taxon>
        <taxon>Micrococcales</taxon>
        <taxon>Microbacteriaceae</taxon>
        <taxon>Leucobacter</taxon>
    </lineage>
</organism>
<dbReference type="Pfam" id="PF21172">
    <property type="entry name" value="CueP"/>
    <property type="match status" value="1"/>
</dbReference>
<dbReference type="STRING" id="1079994.SAMN04488565_2667"/>
<dbReference type="eggNOG" id="ENOG502ZBTG">
    <property type="taxonomic scope" value="Bacteria"/>
</dbReference>
<gene>
    <name evidence="2" type="ORF">SAMN04488565_2667</name>
</gene>
<sequence length="199" mass="20909">MLRFLSVVSAVVIALSLSACAISAPTPNSAGAPDVADAPDAAAVIEQFGLPGDDVVEVIDRLDELPLDGRPSELLASVRSDQLVLASGGRDASLPMPADLTYVSLAPYVTETHECFFHSLTTCLGEMGDERIDVTISDAATGEVVVNETATTYANGFIGYWLPRDREHVVTVRQGGLAGETRFSTAAVGPTCITDLRLT</sequence>
<evidence type="ECO:0008006" key="4">
    <source>
        <dbReference type="Google" id="ProtNLM"/>
    </source>
</evidence>
<feature type="chain" id="PRO_5039426970" description="CueP family metal-binding protein" evidence="1">
    <location>
        <begin position="22"/>
        <end position="199"/>
    </location>
</feature>
<keyword evidence="1" id="KW-0732">Signal</keyword>
<dbReference type="Gene3D" id="2.60.40.3700">
    <property type="match status" value="1"/>
</dbReference>
<name>A0A1H1B9C7_9MICO</name>
<protein>
    <recommendedName>
        <fullName evidence="4">CueP family metal-binding protein</fullName>
    </recommendedName>
</protein>
<dbReference type="EMBL" id="FNKB01000002">
    <property type="protein sequence ID" value="SDQ48492.1"/>
    <property type="molecule type" value="Genomic_DNA"/>
</dbReference>